<feature type="transmembrane region" description="Helical" evidence="1">
    <location>
        <begin position="169"/>
        <end position="196"/>
    </location>
</feature>
<accession>A0A8C6T8P0</accession>
<protein>
    <submittedName>
        <fullName evidence="2">Uncharacterized protein</fullName>
    </submittedName>
</protein>
<evidence type="ECO:0000313" key="3">
    <source>
        <dbReference type="Proteomes" id="UP000694523"/>
    </source>
</evidence>
<keyword evidence="3" id="KW-1185">Reference proteome</keyword>
<proteinExistence type="predicted"/>
<evidence type="ECO:0000256" key="1">
    <source>
        <dbReference type="SAM" id="Phobius"/>
    </source>
</evidence>
<organism evidence="2 3">
    <name type="scientific">Neogobius melanostomus</name>
    <name type="common">round goby</name>
    <dbReference type="NCBI Taxonomy" id="47308"/>
    <lineage>
        <taxon>Eukaryota</taxon>
        <taxon>Metazoa</taxon>
        <taxon>Chordata</taxon>
        <taxon>Craniata</taxon>
        <taxon>Vertebrata</taxon>
        <taxon>Euteleostomi</taxon>
        <taxon>Actinopterygii</taxon>
        <taxon>Neopterygii</taxon>
        <taxon>Teleostei</taxon>
        <taxon>Neoteleostei</taxon>
        <taxon>Acanthomorphata</taxon>
        <taxon>Gobiaria</taxon>
        <taxon>Gobiiformes</taxon>
        <taxon>Gobioidei</taxon>
        <taxon>Gobiidae</taxon>
        <taxon>Benthophilinae</taxon>
        <taxon>Neogobiini</taxon>
        <taxon>Neogobius</taxon>
    </lineage>
</organism>
<keyword evidence="1" id="KW-1133">Transmembrane helix</keyword>
<reference evidence="2" key="1">
    <citation type="submission" date="2025-08" db="UniProtKB">
        <authorList>
            <consortium name="Ensembl"/>
        </authorList>
    </citation>
    <scope>IDENTIFICATION</scope>
</reference>
<name>A0A8C6T8P0_9GOBI</name>
<feature type="transmembrane region" description="Helical" evidence="1">
    <location>
        <begin position="69"/>
        <end position="102"/>
    </location>
</feature>
<dbReference type="AlphaFoldDB" id="A0A8C6T8P0"/>
<feature type="transmembrane region" description="Helical" evidence="1">
    <location>
        <begin position="29"/>
        <end position="49"/>
    </location>
</feature>
<dbReference type="Ensembl" id="ENSNMLT00000016346.1">
    <property type="protein sequence ID" value="ENSNMLP00000014540.1"/>
    <property type="gene ID" value="ENSNMLG00000009685.1"/>
</dbReference>
<sequence length="284" mass="32532">IALPSQTHEKHGKSGTSFSATRLRSQMRVTITGTCQGVLVFLYGSYLLLDGFTNEFSEEFKFDRMTSYTVTTLFISGTTLSCSITPVFFMTTCAWLNFYFYLQIVSSRCALIQWARTIIKCTIVAIDGFITLLARLATETAPNLLLNECDFQLNLTFTMDHATEMYNRISFYIMMSHYMLILIVMVLSSWSTVSYLHRHMKHVTKSGTSFSSQRLRVPITGICHFIQNLHHSHGDTLGLGQTVFRERIIDICKAFNLLTPTLTKYYDSKYRPTADNETHMCNVW</sequence>
<reference evidence="2" key="2">
    <citation type="submission" date="2025-09" db="UniProtKB">
        <authorList>
            <consortium name="Ensembl"/>
        </authorList>
    </citation>
    <scope>IDENTIFICATION</scope>
</reference>
<keyword evidence="1" id="KW-0472">Membrane</keyword>
<dbReference type="Proteomes" id="UP000694523">
    <property type="component" value="Unplaced"/>
</dbReference>
<keyword evidence="1" id="KW-0812">Transmembrane</keyword>
<evidence type="ECO:0000313" key="2">
    <source>
        <dbReference type="Ensembl" id="ENSNMLP00000014540.1"/>
    </source>
</evidence>